<evidence type="ECO:0000313" key="2">
    <source>
        <dbReference type="Proteomes" id="UP000483820"/>
    </source>
</evidence>
<dbReference type="AlphaFoldDB" id="A0A6A5FVA9"/>
<evidence type="ECO:0000313" key="1">
    <source>
        <dbReference type="EMBL" id="KAF1746456.1"/>
    </source>
</evidence>
<dbReference type="RefSeq" id="XP_053578693.1">
    <property type="nucleotide sequence ID" value="XM_053735127.1"/>
</dbReference>
<sequence length="143" mass="16282">MFPNQFATQDQYQSVQTGIPSAGRLSGEESFALTSTPNESYEWNSISKNCGQNGLPMPILDQFDAVHSFSHGKNYSENYGNHNIPQSEHIMNHQQIMSNFIPTEMDIFETQNGSTMLPSHFEQEFLSALNYLDDDVQAQHRKF</sequence>
<organism evidence="1 2">
    <name type="scientific">Caenorhabditis remanei</name>
    <name type="common">Caenorhabditis vulgaris</name>
    <dbReference type="NCBI Taxonomy" id="31234"/>
    <lineage>
        <taxon>Eukaryota</taxon>
        <taxon>Metazoa</taxon>
        <taxon>Ecdysozoa</taxon>
        <taxon>Nematoda</taxon>
        <taxon>Chromadorea</taxon>
        <taxon>Rhabditida</taxon>
        <taxon>Rhabditina</taxon>
        <taxon>Rhabditomorpha</taxon>
        <taxon>Rhabditoidea</taxon>
        <taxon>Rhabditidae</taxon>
        <taxon>Peloderinae</taxon>
        <taxon>Caenorhabditis</taxon>
    </lineage>
</organism>
<comment type="caution">
    <text evidence="1">The sequence shown here is derived from an EMBL/GenBank/DDBJ whole genome shotgun (WGS) entry which is preliminary data.</text>
</comment>
<dbReference type="GeneID" id="9798569"/>
<proteinExistence type="predicted"/>
<dbReference type="EMBL" id="WUAV01000006">
    <property type="protein sequence ID" value="KAF1746456.1"/>
    <property type="molecule type" value="Genomic_DNA"/>
</dbReference>
<dbReference type="CTD" id="9798569"/>
<reference evidence="1 2" key="1">
    <citation type="submission" date="2019-12" db="EMBL/GenBank/DDBJ databases">
        <title>Chromosome-level assembly of the Caenorhabditis remanei genome.</title>
        <authorList>
            <person name="Teterina A.A."/>
            <person name="Willis J.H."/>
            <person name="Phillips P.C."/>
        </authorList>
    </citation>
    <scope>NUCLEOTIDE SEQUENCE [LARGE SCALE GENOMIC DNA]</scope>
    <source>
        <strain evidence="1 2">PX506</strain>
        <tissue evidence="1">Whole organism</tissue>
    </source>
</reference>
<protein>
    <submittedName>
        <fullName evidence="1">Uncharacterized protein</fullName>
    </submittedName>
</protein>
<accession>A0A6A5FVA9</accession>
<gene>
    <name evidence="1" type="ORF">GCK72_022912</name>
</gene>
<dbReference type="Proteomes" id="UP000483820">
    <property type="component" value="Chromosome X"/>
</dbReference>
<name>A0A6A5FVA9_CAERE</name>
<dbReference type="KEGG" id="crq:GCK72_022912"/>